<evidence type="ECO:0000256" key="5">
    <source>
        <dbReference type="ARBA" id="ARBA00023002"/>
    </source>
</evidence>
<reference evidence="9" key="1">
    <citation type="journal article" date="2019" name="Int. J. Syst. Evol. Microbiol.">
        <title>The Global Catalogue of Microorganisms (GCM) 10K type strain sequencing project: providing services to taxonomists for standard genome sequencing and annotation.</title>
        <authorList>
            <consortium name="The Broad Institute Genomics Platform"/>
            <consortium name="The Broad Institute Genome Sequencing Center for Infectious Disease"/>
            <person name="Wu L."/>
            <person name="Ma J."/>
        </authorList>
    </citation>
    <scope>NUCLEOTIDE SEQUENCE [LARGE SCALE GENOMIC DNA]</scope>
    <source>
        <strain evidence="9">JCM 16540</strain>
    </source>
</reference>
<feature type="region of interest" description="Disordered" evidence="6">
    <location>
        <begin position="309"/>
        <end position="328"/>
    </location>
</feature>
<evidence type="ECO:0000256" key="6">
    <source>
        <dbReference type="SAM" id="MobiDB-lite"/>
    </source>
</evidence>
<dbReference type="Pfam" id="PF00732">
    <property type="entry name" value="GMC_oxred_N"/>
    <property type="match status" value="1"/>
</dbReference>
<dbReference type="PANTHER" id="PTHR42784:SF1">
    <property type="entry name" value="PYRANOSE 2-OXIDASE"/>
    <property type="match status" value="1"/>
</dbReference>
<dbReference type="PANTHER" id="PTHR42784">
    <property type="entry name" value="PYRANOSE 2-OXIDASE"/>
    <property type="match status" value="1"/>
</dbReference>
<dbReference type="Pfam" id="PF13618">
    <property type="entry name" value="Gluconate_2-dh3"/>
    <property type="match status" value="1"/>
</dbReference>
<evidence type="ECO:0000256" key="2">
    <source>
        <dbReference type="ARBA" id="ARBA00010790"/>
    </source>
</evidence>
<proteinExistence type="inferred from homology"/>
<dbReference type="EMBL" id="BAAAYR010000002">
    <property type="protein sequence ID" value="GAA3564101.1"/>
    <property type="molecule type" value="Genomic_DNA"/>
</dbReference>
<dbReference type="InterPro" id="IPR027056">
    <property type="entry name" value="Gluconate_2DH_su3"/>
</dbReference>
<comment type="cofactor">
    <cofactor evidence="1">
        <name>FAD</name>
        <dbReference type="ChEBI" id="CHEBI:57692"/>
    </cofactor>
</comment>
<dbReference type="Pfam" id="PF05199">
    <property type="entry name" value="GMC_oxred_C"/>
    <property type="match status" value="1"/>
</dbReference>
<keyword evidence="9" id="KW-1185">Reference proteome</keyword>
<evidence type="ECO:0000313" key="9">
    <source>
        <dbReference type="Proteomes" id="UP001500767"/>
    </source>
</evidence>
<keyword evidence="5" id="KW-0560">Oxidoreductase</keyword>
<feature type="domain" description="4Fe-4S ferredoxin-type" evidence="7">
    <location>
        <begin position="357"/>
        <end position="387"/>
    </location>
</feature>
<dbReference type="InterPro" id="IPR036188">
    <property type="entry name" value="FAD/NAD-bd_sf"/>
</dbReference>
<sequence length="711" mass="75862">MEDTVGAASFVLTEQPRLSCLVDTIVPPDEHPSGVEAGGLRFLERLLAERPDWVERVVAVLAACERASRETHAAAFTALDAEQRLAVLESLLDDADYRWFAGIVNGGYYADPGNGGNDDAASWSMVGWQPWPGTSRRPASSALPSDRRTIEPAEVLDRYDAIVVGSGAGGGVAACGLSEAGRTVLVVEAGSWPDTRTLATDHLRNPRSMWGLEAWSGPRWPQNPRVLDLEDGERQVGPGDPAWGSNAMTAGGGTRVYGAQAWRFSPEDFTMASRYGVPDGSALADWPFGYDELEPYYVRAEWEIGVSGDEHDGRHAGPRSRPFPMKPLPAGRARDRLEAGARNLGLGTLAVPLLINSTPYLDRPACSQCAMCVGFACPVDAKNGSQNTVLARALATGRTSVLVDTTVERLTVDGTGRVTGVAVVGVRDGVVWRREVRADEVVLSAGAVETARLLLNSRTEREPAGIGNNADQVGRHLQGHAYGGSLGIFSDELEELIGPGPSIATADFRHGNDGIVGGGIIANEFVPTPSNTYLYLSGAGVIPRHGPGTKRGMRDLSRRMVRLMGPVQEMTSADSRVRVDDRVRDRFGNPVARLGGGLHPEDYRARDFLTARTVDWMTAAGADLVVPMDGGRLRTPSGGQHQAGTCRMGEDPASSVVDPWGRVWGHDNLRVADGSVHVTNGGVNPVLTIFANAFRIVDHMVGAPTAGGPPR</sequence>
<organism evidence="8 9">
    <name type="scientific">Microlunatus spumicola</name>
    <dbReference type="NCBI Taxonomy" id="81499"/>
    <lineage>
        <taxon>Bacteria</taxon>
        <taxon>Bacillati</taxon>
        <taxon>Actinomycetota</taxon>
        <taxon>Actinomycetes</taxon>
        <taxon>Propionibacteriales</taxon>
        <taxon>Propionibacteriaceae</taxon>
        <taxon>Microlunatus</taxon>
    </lineage>
</organism>
<keyword evidence="3" id="KW-0285">Flavoprotein</keyword>
<evidence type="ECO:0000256" key="4">
    <source>
        <dbReference type="ARBA" id="ARBA00022827"/>
    </source>
</evidence>
<dbReference type="InterPro" id="IPR007867">
    <property type="entry name" value="GMC_OxRtase_C"/>
</dbReference>
<name>A0ABP6XAG7_9ACTN</name>
<dbReference type="Gene3D" id="3.50.50.60">
    <property type="entry name" value="FAD/NAD(P)-binding domain"/>
    <property type="match status" value="2"/>
</dbReference>
<dbReference type="Proteomes" id="UP001500767">
    <property type="component" value="Unassembled WGS sequence"/>
</dbReference>
<dbReference type="InterPro" id="IPR017896">
    <property type="entry name" value="4Fe4S_Fe-S-bd"/>
</dbReference>
<evidence type="ECO:0000256" key="3">
    <source>
        <dbReference type="ARBA" id="ARBA00022630"/>
    </source>
</evidence>
<evidence type="ECO:0000259" key="7">
    <source>
        <dbReference type="PROSITE" id="PS51379"/>
    </source>
</evidence>
<dbReference type="SUPFAM" id="SSF51905">
    <property type="entry name" value="FAD/NAD(P)-binding domain"/>
    <property type="match status" value="1"/>
</dbReference>
<protein>
    <submittedName>
        <fullName evidence="8">GMC family oxidoreductase</fullName>
    </submittedName>
</protein>
<dbReference type="InterPro" id="IPR000172">
    <property type="entry name" value="GMC_OxRdtase_N"/>
</dbReference>
<dbReference type="RefSeq" id="WP_204910832.1">
    <property type="nucleotide sequence ID" value="NZ_BAAAYR010000002.1"/>
</dbReference>
<accession>A0ABP6XAG7</accession>
<gene>
    <name evidence="8" type="ORF">GCM10022197_19610</name>
</gene>
<dbReference type="PROSITE" id="PS51379">
    <property type="entry name" value="4FE4S_FER_2"/>
    <property type="match status" value="1"/>
</dbReference>
<evidence type="ECO:0000256" key="1">
    <source>
        <dbReference type="ARBA" id="ARBA00001974"/>
    </source>
</evidence>
<dbReference type="InterPro" id="IPR051473">
    <property type="entry name" value="P2Ox-like"/>
</dbReference>
<keyword evidence="4" id="KW-0274">FAD</keyword>
<comment type="similarity">
    <text evidence="2">Belongs to the GMC oxidoreductase family.</text>
</comment>
<evidence type="ECO:0000313" key="8">
    <source>
        <dbReference type="EMBL" id="GAA3564101.1"/>
    </source>
</evidence>
<comment type="caution">
    <text evidence="8">The sequence shown here is derived from an EMBL/GenBank/DDBJ whole genome shotgun (WGS) entry which is preliminary data.</text>
</comment>